<dbReference type="Pfam" id="PF13377">
    <property type="entry name" value="Peripla_BP_3"/>
    <property type="match status" value="1"/>
</dbReference>
<evidence type="ECO:0000256" key="3">
    <source>
        <dbReference type="ARBA" id="ARBA00023163"/>
    </source>
</evidence>
<dbReference type="GO" id="GO:0000976">
    <property type="term" value="F:transcription cis-regulatory region binding"/>
    <property type="evidence" value="ECO:0007669"/>
    <property type="project" value="TreeGrafter"/>
</dbReference>
<evidence type="ECO:0000313" key="5">
    <source>
        <dbReference type="EMBL" id="QAY64208.1"/>
    </source>
</evidence>
<dbReference type="InterPro" id="IPR010982">
    <property type="entry name" value="Lambda_DNA-bd_dom_sf"/>
</dbReference>
<dbReference type="Gene3D" id="3.40.50.2300">
    <property type="match status" value="2"/>
</dbReference>
<dbReference type="Pfam" id="PF00356">
    <property type="entry name" value="LacI"/>
    <property type="match status" value="1"/>
</dbReference>
<dbReference type="PROSITE" id="PS00356">
    <property type="entry name" value="HTH_LACI_1"/>
    <property type="match status" value="1"/>
</dbReference>
<dbReference type="CDD" id="cd06267">
    <property type="entry name" value="PBP1_LacI_sugar_binding-like"/>
    <property type="match status" value="1"/>
</dbReference>
<keyword evidence="6" id="KW-1185">Reference proteome</keyword>
<feature type="domain" description="HTH lacI-type" evidence="4">
    <location>
        <begin position="3"/>
        <end position="57"/>
    </location>
</feature>
<dbReference type="PRINTS" id="PR00036">
    <property type="entry name" value="HTHLACI"/>
</dbReference>
<keyword evidence="3" id="KW-0804">Transcription</keyword>
<organism evidence="5 6">
    <name type="scientific">Xylanimonas allomyrinae</name>
    <dbReference type="NCBI Taxonomy" id="2509459"/>
    <lineage>
        <taxon>Bacteria</taxon>
        <taxon>Bacillati</taxon>
        <taxon>Actinomycetota</taxon>
        <taxon>Actinomycetes</taxon>
        <taxon>Micrococcales</taxon>
        <taxon>Promicromonosporaceae</taxon>
        <taxon>Xylanimonas</taxon>
    </lineage>
</organism>
<evidence type="ECO:0000313" key="6">
    <source>
        <dbReference type="Proteomes" id="UP000291758"/>
    </source>
</evidence>
<name>A0A4P6F1J9_9MICO</name>
<dbReference type="SUPFAM" id="SSF53822">
    <property type="entry name" value="Periplasmic binding protein-like I"/>
    <property type="match status" value="1"/>
</dbReference>
<dbReference type="PANTHER" id="PTHR30146">
    <property type="entry name" value="LACI-RELATED TRANSCRIPTIONAL REPRESSOR"/>
    <property type="match status" value="1"/>
</dbReference>
<reference evidence="5 6" key="1">
    <citation type="submission" date="2019-01" db="EMBL/GenBank/DDBJ databases">
        <title>Genome sequencing of strain 2JSPR-7.</title>
        <authorList>
            <person name="Heo J."/>
            <person name="Kim S.-J."/>
            <person name="Kim J.-S."/>
            <person name="Hong S.-B."/>
            <person name="Kwon S.-W."/>
        </authorList>
    </citation>
    <scope>NUCLEOTIDE SEQUENCE [LARGE SCALE GENOMIC DNA]</scope>
    <source>
        <strain evidence="5 6">2JSPR-7</strain>
    </source>
</reference>
<dbReference type="PROSITE" id="PS50932">
    <property type="entry name" value="HTH_LACI_2"/>
    <property type="match status" value="1"/>
</dbReference>
<dbReference type="OrthoDB" id="2854648at2"/>
<accession>A0A4P6F1J9</accession>
<dbReference type="AlphaFoldDB" id="A0A4P6F1J9"/>
<dbReference type="SMART" id="SM00354">
    <property type="entry name" value="HTH_LACI"/>
    <property type="match status" value="1"/>
</dbReference>
<dbReference type="InterPro" id="IPR046335">
    <property type="entry name" value="LacI/GalR-like_sensor"/>
</dbReference>
<dbReference type="KEGG" id="xyl:ET495_14410"/>
<dbReference type="PANTHER" id="PTHR30146:SF109">
    <property type="entry name" value="HTH-TYPE TRANSCRIPTIONAL REGULATOR GALS"/>
    <property type="match status" value="1"/>
</dbReference>
<keyword evidence="2" id="KW-0238">DNA-binding</keyword>
<dbReference type="InterPro" id="IPR028082">
    <property type="entry name" value="Peripla_BP_I"/>
</dbReference>
<dbReference type="Proteomes" id="UP000291758">
    <property type="component" value="Chromosome"/>
</dbReference>
<dbReference type="Gene3D" id="1.10.260.40">
    <property type="entry name" value="lambda repressor-like DNA-binding domains"/>
    <property type="match status" value="1"/>
</dbReference>
<gene>
    <name evidence="5" type="ORF">ET495_14410</name>
</gene>
<evidence type="ECO:0000259" key="4">
    <source>
        <dbReference type="PROSITE" id="PS50932"/>
    </source>
</evidence>
<sequence length="338" mass="36338">MAVTMHDVARLAGVSIKTVSNVVNDYPYIRPQTRARVEAAIETLGYELNVTARQLKQGRTGMIGLAVPDLRVPYFSELAYSVMRAAEDRGLTLLIEQTGPMGERELDALRGQKRRLTDGLIFSPVSMSPDDTTPLAVTYPLVLLGERVFQGPVDHVTMANVEGAKAAASHLVERGCRHVAVIGAHPGEVVGSAGLRLKGFQAGLTEAGLTPDPRLVGVAGRWVHATGAEAMRQVLDTGAPVDGVFAMNDALALGALRELHRRGFAVPDDVAVVGFDNIAQTLYSEPPLTTIDVSRKHIAHEAVRMLIERMEGLDVAPRLLTAPFELVERASTARQGTT</sequence>
<keyword evidence="1" id="KW-0805">Transcription regulation</keyword>
<dbReference type="GO" id="GO:0003700">
    <property type="term" value="F:DNA-binding transcription factor activity"/>
    <property type="evidence" value="ECO:0007669"/>
    <property type="project" value="TreeGrafter"/>
</dbReference>
<protein>
    <submittedName>
        <fullName evidence="5">LacI family transcriptional regulator</fullName>
    </submittedName>
</protein>
<evidence type="ECO:0000256" key="1">
    <source>
        <dbReference type="ARBA" id="ARBA00023015"/>
    </source>
</evidence>
<dbReference type="RefSeq" id="WP_129205361.1">
    <property type="nucleotide sequence ID" value="NZ_CP035495.1"/>
</dbReference>
<dbReference type="InterPro" id="IPR000843">
    <property type="entry name" value="HTH_LacI"/>
</dbReference>
<dbReference type="CDD" id="cd01392">
    <property type="entry name" value="HTH_LacI"/>
    <property type="match status" value="1"/>
</dbReference>
<evidence type="ECO:0000256" key="2">
    <source>
        <dbReference type="ARBA" id="ARBA00023125"/>
    </source>
</evidence>
<dbReference type="SUPFAM" id="SSF47413">
    <property type="entry name" value="lambda repressor-like DNA-binding domains"/>
    <property type="match status" value="1"/>
</dbReference>
<proteinExistence type="predicted"/>
<dbReference type="EMBL" id="CP035495">
    <property type="protein sequence ID" value="QAY64208.1"/>
    <property type="molecule type" value="Genomic_DNA"/>
</dbReference>